<dbReference type="EMBL" id="CM055738">
    <property type="protein sequence ID" value="KAJ8005289.1"/>
    <property type="molecule type" value="Genomic_DNA"/>
</dbReference>
<dbReference type="Proteomes" id="UP001157502">
    <property type="component" value="Chromosome 11"/>
</dbReference>
<name>A0ACC2GNQ0_DALPE</name>
<accession>A0ACC2GNQ0</accession>
<keyword evidence="2" id="KW-1185">Reference proteome</keyword>
<evidence type="ECO:0000313" key="2">
    <source>
        <dbReference type="Proteomes" id="UP001157502"/>
    </source>
</evidence>
<gene>
    <name evidence="1" type="ORF">DPEC_G00145090</name>
</gene>
<sequence length="733" mass="83883">MEHPPMDLVNSSESDGDAFICAECGDGFRRYLDLLKHMTIHQQLRTHEQTDSFSLVGLNNGLQSEYALHENGTFIVVDRSGHSNNPSSVRQPSSAPSPYQNSKPIVLVSKTAKKDLHVKKLTHSQYSGISPQKPYQCETCGKLFNNQLSLQRHQQYRNLEQGYKCTLCCKIFADKERLRKHLQEHAHERFYCCGHCGKRFLNQETLNVHRKEQHKWPGLRKKSDNGQENIVHKTYLCKKCKLCFFWLSDLQSHLISHSKEETVFVNTSNTEQSLKDVQSHKTEYPNSNPTDVTKQYSSDTPSDVTRLYNNRIDPDVTRLNNKSPHTDVTRPYNNGTPIDVTRPYNNGTPTDVTKQYNNGTPTEVTRQYNSDATVHQKTQNDKSDSKTPSSFRPYRCGLCGDRFQQLTDLKEHHLIHQTQEEIDKLLKESEIQKQKMRRKFTTIECIVTQSPSRKGGRSPLYKKGSGTKLHPCKHCHRVFSHSSSLSRHNRYHKGTLHTCVLCGKHFPQRCDVRRHIAMYHKPELEKKPSLRYLALHSKPEGGSQLNSDSLEENASSSRNSEKSLDNFVAEFYIDNGEEQQTISPEETLTAPKARGNYKCDECGKKFGLLCVYQRHLRYHKKEPGSEIVKCPRCPSRFRSSSALERHLENHPSQSGGETDMEGQSSPPADSNHDPDMDTDHDNVEDVEGQEDIDKGEKYDPAEVLYECTECTETFSSLQKFLKHQSSHGSDNLG</sequence>
<proteinExistence type="predicted"/>
<comment type="caution">
    <text evidence="1">The sequence shown here is derived from an EMBL/GenBank/DDBJ whole genome shotgun (WGS) entry which is preliminary data.</text>
</comment>
<evidence type="ECO:0000313" key="1">
    <source>
        <dbReference type="EMBL" id="KAJ8005289.1"/>
    </source>
</evidence>
<reference evidence="1" key="1">
    <citation type="submission" date="2021-05" db="EMBL/GenBank/DDBJ databases">
        <authorList>
            <person name="Pan Q."/>
            <person name="Jouanno E."/>
            <person name="Zahm M."/>
            <person name="Klopp C."/>
            <person name="Cabau C."/>
            <person name="Louis A."/>
            <person name="Berthelot C."/>
            <person name="Parey E."/>
            <person name="Roest Crollius H."/>
            <person name="Montfort J."/>
            <person name="Robinson-Rechavi M."/>
            <person name="Bouchez O."/>
            <person name="Lampietro C."/>
            <person name="Lopez Roques C."/>
            <person name="Donnadieu C."/>
            <person name="Postlethwait J."/>
            <person name="Bobe J."/>
            <person name="Dillon D."/>
            <person name="Chandos A."/>
            <person name="von Hippel F."/>
            <person name="Guiguen Y."/>
        </authorList>
    </citation>
    <scope>NUCLEOTIDE SEQUENCE</scope>
    <source>
        <strain evidence="1">YG-Jan2019</strain>
    </source>
</reference>
<protein>
    <submittedName>
        <fullName evidence="1">Uncharacterized protein</fullName>
    </submittedName>
</protein>
<organism evidence="1 2">
    <name type="scientific">Dallia pectoralis</name>
    <name type="common">Alaska blackfish</name>
    <dbReference type="NCBI Taxonomy" id="75939"/>
    <lineage>
        <taxon>Eukaryota</taxon>
        <taxon>Metazoa</taxon>
        <taxon>Chordata</taxon>
        <taxon>Craniata</taxon>
        <taxon>Vertebrata</taxon>
        <taxon>Euteleostomi</taxon>
        <taxon>Actinopterygii</taxon>
        <taxon>Neopterygii</taxon>
        <taxon>Teleostei</taxon>
        <taxon>Protacanthopterygii</taxon>
        <taxon>Esociformes</taxon>
        <taxon>Umbridae</taxon>
        <taxon>Dallia</taxon>
    </lineage>
</organism>